<dbReference type="GeneID" id="67473709"/>
<feature type="domain" description="Glycosyltransferase 2-like" evidence="1">
    <location>
        <begin position="5"/>
        <end position="169"/>
    </location>
</feature>
<sequence>MKVLLIIPAYNEEDNIVRVVNNIEKYSKQCEQYILDYIVINDGSTDNTKYICKKNNIKCINLINNLGIGGAVQTGYIFAKINNYDIAVQFDGDGQHDINSLDDVIKPILNKEADFTIGSRFIEDNEGFKSTLLRRIGIKYLSFIIKLCSKVVVRDCTSGYRAGNKNAIEYLSTNYPVDYPEPESIISLTKANLKIKEVHANMFSRESGVSSISSWKSIYYMIKVSLAIVCASFEKRVRC</sequence>
<dbReference type="PANTHER" id="PTHR10859">
    <property type="entry name" value="GLYCOSYL TRANSFERASE"/>
    <property type="match status" value="1"/>
</dbReference>
<dbReference type="AlphaFoldDB" id="T4VJN3"/>
<dbReference type="GO" id="GO:0006487">
    <property type="term" value="P:protein N-linked glycosylation"/>
    <property type="evidence" value="ECO:0007669"/>
    <property type="project" value="TreeGrafter"/>
</dbReference>
<dbReference type="Proteomes" id="UP000015688">
    <property type="component" value="Unassembled WGS sequence"/>
</dbReference>
<dbReference type="PATRIC" id="fig|1233171.3.peg.2762"/>
<accession>T4VJN3</accession>
<evidence type="ECO:0000313" key="3">
    <source>
        <dbReference type="Proteomes" id="UP000015688"/>
    </source>
</evidence>
<dbReference type="Gene3D" id="3.90.550.10">
    <property type="entry name" value="Spore Coat Polysaccharide Biosynthesis Protein SpsA, Chain A"/>
    <property type="match status" value="1"/>
</dbReference>
<dbReference type="CDD" id="cd04179">
    <property type="entry name" value="DPM_DPG-synthase_like"/>
    <property type="match status" value="1"/>
</dbReference>
<dbReference type="InterPro" id="IPR001173">
    <property type="entry name" value="Glyco_trans_2-like"/>
</dbReference>
<dbReference type="EMBL" id="AVNC01000015">
    <property type="protein sequence ID" value="EQK43929.1"/>
    <property type="molecule type" value="Genomic_DNA"/>
</dbReference>
<dbReference type="RefSeq" id="WP_021433921.1">
    <property type="nucleotide sequence ID" value="NZ_AVNC01000015.1"/>
</dbReference>
<proteinExistence type="predicted"/>
<evidence type="ECO:0000259" key="1">
    <source>
        <dbReference type="Pfam" id="PF00535"/>
    </source>
</evidence>
<reference evidence="2 3" key="1">
    <citation type="submission" date="2013-06" db="EMBL/GenBank/DDBJ databases">
        <authorList>
            <person name="Walk S."/>
            <person name="Aronoff D."/>
            <person name="Young V.Y."/>
            <person name="Marsh J."/>
            <person name="Harrison L."/>
            <person name="Daugherty S.C."/>
            <person name="Shefchek K.A."/>
            <person name="Hine E.E."/>
            <person name="Tallon L.J."/>
            <person name="Sadzewicz L.K."/>
            <person name="Rasko D.A."/>
        </authorList>
    </citation>
    <scope>NUCLEOTIDE SEQUENCE [LARGE SCALE GENOMIC DNA]</scope>
    <source>
        <strain evidence="2 3">ATCC 638</strain>
    </source>
</reference>
<protein>
    <submittedName>
        <fullName evidence="2">Glycosyl transferase 2 family protein</fullName>
    </submittedName>
</protein>
<evidence type="ECO:0000313" key="2">
    <source>
        <dbReference type="EMBL" id="EQK43929.1"/>
    </source>
</evidence>
<dbReference type="GO" id="GO:0016740">
    <property type="term" value="F:transferase activity"/>
    <property type="evidence" value="ECO:0007669"/>
    <property type="project" value="UniProtKB-KW"/>
</dbReference>
<dbReference type="InterPro" id="IPR029044">
    <property type="entry name" value="Nucleotide-diphossugar_trans"/>
</dbReference>
<name>T4VJN3_PARBF</name>
<gene>
    <name evidence="2" type="ORF">C672_2873</name>
</gene>
<organism evidence="2 3">
    <name type="scientific">Paraclostridium bifermentans ATCC 638 = DSM 14991</name>
    <dbReference type="NCBI Taxonomy" id="1233171"/>
    <lineage>
        <taxon>Bacteria</taxon>
        <taxon>Bacillati</taxon>
        <taxon>Bacillota</taxon>
        <taxon>Clostridia</taxon>
        <taxon>Peptostreptococcales</taxon>
        <taxon>Peptostreptococcaceae</taxon>
        <taxon>Paraclostridium</taxon>
    </lineage>
</organism>
<dbReference type="Pfam" id="PF00535">
    <property type="entry name" value="Glycos_transf_2"/>
    <property type="match status" value="1"/>
</dbReference>
<dbReference type="PANTHER" id="PTHR10859:SF114">
    <property type="entry name" value="DOLICHOL-PHOSPHATE MANNOSYLTRANSFERASE"/>
    <property type="match status" value="1"/>
</dbReference>
<keyword evidence="2" id="KW-0808">Transferase</keyword>
<dbReference type="SUPFAM" id="SSF53448">
    <property type="entry name" value="Nucleotide-diphospho-sugar transferases"/>
    <property type="match status" value="1"/>
</dbReference>
<comment type="caution">
    <text evidence="2">The sequence shown here is derived from an EMBL/GenBank/DDBJ whole genome shotgun (WGS) entry which is preliminary data.</text>
</comment>